<dbReference type="Proteomes" id="UP001249851">
    <property type="component" value="Unassembled WGS sequence"/>
</dbReference>
<evidence type="ECO:0000256" key="1">
    <source>
        <dbReference type="SAM" id="Coils"/>
    </source>
</evidence>
<feature type="region of interest" description="Disordered" evidence="2">
    <location>
        <begin position="103"/>
        <end position="123"/>
    </location>
</feature>
<evidence type="ECO:0000259" key="3">
    <source>
        <dbReference type="SMART" id="SM01214"/>
    </source>
</evidence>
<feature type="domain" description="FMP27/BLTP2/Hobbit GFWDK motif-containing RBG unit" evidence="3">
    <location>
        <begin position="1053"/>
        <end position="1185"/>
    </location>
</feature>
<dbReference type="Pfam" id="PF10344">
    <property type="entry name" value="Hobbit"/>
    <property type="match status" value="3"/>
</dbReference>
<feature type="compositionally biased region" description="Acidic residues" evidence="2">
    <location>
        <begin position="2199"/>
        <end position="2209"/>
    </location>
</feature>
<comment type="caution">
    <text evidence="4">The sequence shown here is derived from an EMBL/GenBank/DDBJ whole genome shotgun (WGS) entry which is preliminary data.</text>
</comment>
<proteinExistence type="predicted"/>
<dbReference type="PANTHER" id="PTHR15678">
    <property type="entry name" value="ANTIGEN MLAA-22-RELATED"/>
    <property type="match status" value="1"/>
</dbReference>
<feature type="compositionally biased region" description="Basic and acidic residues" evidence="2">
    <location>
        <begin position="2163"/>
        <end position="2183"/>
    </location>
</feature>
<feature type="coiled-coil region" evidence="1">
    <location>
        <begin position="913"/>
        <end position="947"/>
    </location>
</feature>
<name>A0AAD9R7U5_ACRCE</name>
<evidence type="ECO:0000313" key="5">
    <source>
        <dbReference type="Proteomes" id="UP001249851"/>
    </source>
</evidence>
<dbReference type="InterPro" id="IPR019441">
    <property type="entry name" value="FMP27/BLTP2/Hobbit_GFWDK_RBG"/>
</dbReference>
<reference evidence="4" key="2">
    <citation type="journal article" date="2023" name="Science">
        <title>Genomic signatures of disease resistance in endangered staghorn corals.</title>
        <authorList>
            <person name="Vollmer S.V."/>
            <person name="Selwyn J.D."/>
            <person name="Despard B.A."/>
            <person name="Roesel C.L."/>
        </authorList>
    </citation>
    <scope>NUCLEOTIDE SEQUENCE</scope>
    <source>
        <strain evidence="4">K2</strain>
    </source>
</reference>
<feature type="compositionally biased region" description="Polar residues" evidence="2">
    <location>
        <begin position="113"/>
        <end position="122"/>
    </location>
</feature>
<protein>
    <submittedName>
        <fullName evidence="4">Protein KIAA0100</fullName>
    </submittedName>
</protein>
<evidence type="ECO:0000256" key="2">
    <source>
        <dbReference type="SAM" id="MobiDB-lite"/>
    </source>
</evidence>
<keyword evidence="1" id="KW-0175">Coiled coil</keyword>
<sequence>MILLYCVGLFLLLVVAAVFFRRFFAWLSEIVAWRVLHLDLKVDTIGLFAANGIEIKTNHGIKIVVEKICLHCKWTLPDSKRLFTLLFKSVVIEVERELNQSKLKKQDEAGRKPSQSKSNFLSKNKHSLSRILRKCCQYLGIQMSSVKLQLRSKDGTFTQCILHDGLHFLARPDTRCLLSTLEIRKIATKFFRAEETEMVPVSNPSAELSCSLLVRLSLVPFEKLKMLSASADVKNLDIWLSEGILEEKPEQTVNIQAERKEIASTVVKPMTCKEIQDQMSGFPEKVELAVDVTKVTLLNRENRKLLFEVNQTMSSFHCEKAVENSLQDATLWNMSIQMSGISLKNIQCFRLCELKRLRLTSKLSCHGIAMELTSKLCIESVRYSHIQEEFTYWLEYFKSRWKCRKKKNTKEDIEILQGNKPGIFSKLPLELEFKGTMELTDLLSSVYISSPHGNEKHECSTVLASLRVNVIMASQDIIEQDNLGRKLSWGLQVENTYLYVNTMQSSPADSLTTSPASSISQDYLSLPPSTERHVWGRVLGLGGCNVQCGTDLWKSGKKPWVVKLCGGATSLAIEWSHDIWQFLMAWLPVLKTSGASTVNQNSDDKSFALDLDFRLSGANLFYLGRLEDGCDSFMARIDFVATKMTSIAERSINSEINGMKLCRLLGFKGTPYRCVVSTELENGFINIPGLIVRHSALKPYGISVKDISVNWDPTLHMALHERLQEAAQDMNDLRVAMKSVTRKGEAELPVDTEPAKITCTCDISWFKLHMQTSPKTSFSVESTNFKFSLKEGCLEIGSKSVSLLFDDHSIFKFEEISGKRLPHVDEVLKVRSEFKELETKSNTTWTVKVEKTEILFPFMFNYAASRDKLVNVTRMLKSLHQKPKDECYVEPLPPDLWLLFKKISFVLEDDPFEVKLRDNYALLLDEMEQWKERTQLLEAKLDEVRKKPGNSLTVKKEEALKRALEEKNSQIYIQRSKTLHEQTAQRTTLLTWEFHHLDLVVLSDESHHGSRAIDVMKQLDSDSPYPASGMEFTTLWCRTIHGKLQSHECRLRDFPQGIFTSRCVEMRGTLLGAEQKPADRAKLETVVEVGKPWSNIAVSRSLSALKFFYDLKFDVDAMELAWGVDIEPVLAMVSIAFENLSSPKRDPSKNLPFFDRIRLLYHGHLQMAIKEWNWYLSASRNPYDTRERMQWEWRQANFDWTNGRIAIEGDFDLHIRAASKYDDRRVLHLPSLKLCANMKWICQGDPNDHHSVTRCAPDKVPELAPNQVHDSYAAFRSQNLILELSLETGISKRRDHSVSDPPTIFMFASTFRWFQKYQAVVFSNVSRPIRRGTFFKRERVKKRGLGRHYREVSLSFKFSQLSVWYWGSFTQQRGFELSLGSGLLETTYRLALREYKDDLIRRPAADWSAAKLCIELSNVTCHLYGLEEVDGKENSDECAEVSSIDLEPTKYYLLAAERLEYTRQDSSKRKAAESFVDGSSSDFGSYSHRLVCHDLKGAWTLTNRRIAFGLLEAYTNAQVLKKNLSADALKFSIVEKKDEGKQDGTKPGSSRGNSSEVHSVSYSNMLEKLVMEKDKKFVAFAEEGTGDHEHVSETHLHGVALCSANDVIEDKWHIALVNSQVVLKGIESEGCVLVAAGNARILKRLHAPVWSNGEMFNKGSWVGKVENLQYFATVGSEDNIGLDSTPWLRTSIITGRLDKNPFDMADLSNIVGSGEAVGGMVSAGVGRVAGQEPTQLQRIVSRCSCEFYFVSFSPDLDPVAEEYAANISPPPPCSSRLREDSAAVNTFTIRHKLLEISTNSAQYALLIDIAHNVVLYTEPKKKEAFDRLQRMRFHLDLSASEDQRGQILRLQNTVRSNHSEMRRLERELYEVNLLRKQAIDDQELTEAVIQLERVILKQKELLNSSSTELRIMISAYKDFLMNLNTPTPDKAPTTEVTKLAEVYFNHASWQLNQEDGQLAIADDALSPLDVSGKGHVDRAIAVRLFSRVKPPVGGIGVKEHFEVNVCPLAVRLTHRLFKKIMVFFFPQRAHEYEGEVAQVELGFRGMEVEDKDLFTYEDEENSAPPPVKSTSLKRTPSSLSTASSRSSVSASDSPPMSPAVKDKGGRKKSTFYKKISDYDDLEKMKERASKNNTFIYVKIPEVSLLVSYKAIKEKLHLVGGHGAETKESKSQAKTTEEEQKEAVEEVGLLQPDGAWPEPVDLEGEEDFEEFGGNLENEDRQSEED</sequence>
<feature type="compositionally biased region" description="Polar residues" evidence="2">
    <location>
        <begin position="1547"/>
        <end position="1558"/>
    </location>
</feature>
<dbReference type="PANTHER" id="PTHR15678:SF6">
    <property type="entry name" value="BRIDGE-LIKE LIPID TRANSFER PROTEIN FAMILY MEMBER 2"/>
    <property type="match status" value="1"/>
</dbReference>
<feature type="region of interest" description="Disordered" evidence="2">
    <location>
        <begin position="2160"/>
        <end position="2224"/>
    </location>
</feature>
<dbReference type="SMART" id="SM01214">
    <property type="entry name" value="Fmp27_GFWDK"/>
    <property type="match status" value="1"/>
</dbReference>
<dbReference type="EMBL" id="JARQWQ010000001">
    <property type="protein sequence ID" value="KAK2574599.1"/>
    <property type="molecule type" value="Genomic_DNA"/>
</dbReference>
<feature type="compositionally biased region" description="Low complexity" evidence="2">
    <location>
        <begin position="2076"/>
        <end position="2094"/>
    </location>
</feature>
<accession>A0AAD9R7U5</accession>
<gene>
    <name evidence="4" type="ORF">P5673_000789</name>
</gene>
<feature type="region of interest" description="Disordered" evidence="2">
    <location>
        <begin position="2055"/>
        <end position="2105"/>
    </location>
</feature>
<reference evidence="4" key="1">
    <citation type="journal article" date="2023" name="G3 (Bethesda)">
        <title>Whole genome assembly and annotation of the endangered Caribbean coral Acropora cervicornis.</title>
        <authorList>
            <person name="Selwyn J.D."/>
            <person name="Vollmer S.V."/>
        </authorList>
    </citation>
    <scope>NUCLEOTIDE SEQUENCE</scope>
    <source>
        <strain evidence="4">K2</strain>
    </source>
</reference>
<dbReference type="InterPro" id="IPR045167">
    <property type="entry name" value="Hobbit"/>
</dbReference>
<keyword evidence="5" id="KW-1185">Reference proteome</keyword>
<organism evidence="4 5">
    <name type="scientific">Acropora cervicornis</name>
    <name type="common">Staghorn coral</name>
    <dbReference type="NCBI Taxonomy" id="6130"/>
    <lineage>
        <taxon>Eukaryota</taxon>
        <taxon>Metazoa</taxon>
        <taxon>Cnidaria</taxon>
        <taxon>Anthozoa</taxon>
        <taxon>Hexacorallia</taxon>
        <taxon>Scleractinia</taxon>
        <taxon>Astrocoeniina</taxon>
        <taxon>Acroporidae</taxon>
        <taxon>Acropora</taxon>
    </lineage>
</organism>
<evidence type="ECO:0000313" key="4">
    <source>
        <dbReference type="EMBL" id="KAK2574599.1"/>
    </source>
</evidence>
<feature type="region of interest" description="Disordered" evidence="2">
    <location>
        <begin position="1537"/>
        <end position="1558"/>
    </location>
</feature>